<dbReference type="PANTHER" id="PTHR13887:SF41">
    <property type="entry name" value="THIOREDOXIN SUPERFAMILY PROTEIN"/>
    <property type="match status" value="1"/>
</dbReference>
<dbReference type="Gene3D" id="3.40.30.10">
    <property type="entry name" value="Glutaredoxin"/>
    <property type="match status" value="1"/>
</dbReference>
<dbReference type="EMBL" id="ML119060">
    <property type="protein sequence ID" value="ROT35798.1"/>
    <property type="molecule type" value="Genomic_DNA"/>
</dbReference>
<dbReference type="InterPro" id="IPR001853">
    <property type="entry name" value="DSBA-like_thioredoxin_dom"/>
</dbReference>
<dbReference type="GO" id="GO:0016491">
    <property type="term" value="F:oxidoreductase activity"/>
    <property type="evidence" value="ECO:0007669"/>
    <property type="project" value="InterPro"/>
</dbReference>
<dbReference type="Pfam" id="PF01323">
    <property type="entry name" value="DSBA"/>
    <property type="match status" value="1"/>
</dbReference>
<dbReference type="Proteomes" id="UP000272025">
    <property type="component" value="Unassembled WGS sequence"/>
</dbReference>
<dbReference type="InterPro" id="IPR036249">
    <property type="entry name" value="Thioredoxin-like_sf"/>
</dbReference>
<dbReference type="RefSeq" id="XP_028463604.1">
    <property type="nucleotide sequence ID" value="XM_028610620.1"/>
</dbReference>
<evidence type="ECO:0000259" key="1">
    <source>
        <dbReference type="Pfam" id="PF01323"/>
    </source>
</evidence>
<name>A0A3N2PMP8_SODAK</name>
<dbReference type="PANTHER" id="PTHR13887">
    <property type="entry name" value="GLUTATHIONE S-TRANSFERASE KAPPA"/>
    <property type="match status" value="1"/>
</dbReference>
<protein>
    <submittedName>
        <fullName evidence="2">DSBA-like thioredoxin domain-containing protein</fullName>
    </submittedName>
</protein>
<feature type="domain" description="DSBA-like thioredoxin" evidence="1">
    <location>
        <begin position="6"/>
        <end position="210"/>
    </location>
</feature>
<dbReference type="STRING" id="1314773.A0A3N2PMP8"/>
<dbReference type="GeneID" id="39579098"/>
<evidence type="ECO:0000313" key="3">
    <source>
        <dbReference type="Proteomes" id="UP000272025"/>
    </source>
</evidence>
<reference evidence="2 3" key="1">
    <citation type="journal article" date="2018" name="Mol. Ecol.">
        <title>The obligate alkalophilic soda-lake fungus Sodiomyces alkalinus has shifted to a protein diet.</title>
        <authorList>
            <person name="Grum-Grzhimaylo A.A."/>
            <person name="Falkoski D.L."/>
            <person name="van den Heuvel J."/>
            <person name="Valero-Jimenez C.A."/>
            <person name="Min B."/>
            <person name="Choi I.G."/>
            <person name="Lipzen A."/>
            <person name="Daum C.G."/>
            <person name="Aanen D.K."/>
            <person name="Tsang A."/>
            <person name="Henrissat B."/>
            <person name="Bilanenko E.N."/>
            <person name="de Vries R.P."/>
            <person name="van Kan J.A.L."/>
            <person name="Grigoriev I.V."/>
            <person name="Debets A.J.M."/>
        </authorList>
    </citation>
    <scope>NUCLEOTIDE SEQUENCE [LARGE SCALE GENOMIC DNA]</scope>
    <source>
        <strain evidence="2 3">F11</strain>
    </source>
</reference>
<dbReference type="SUPFAM" id="SSF52833">
    <property type="entry name" value="Thioredoxin-like"/>
    <property type="match status" value="1"/>
</dbReference>
<evidence type="ECO:0000313" key="2">
    <source>
        <dbReference type="EMBL" id="ROT35798.1"/>
    </source>
</evidence>
<organism evidence="2 3">
    <name type="scientific">Sodiomyces alkalinus (strain CBS 110278 / VKM F-3762 / F11)</name>
    <name type="common">Alkaliphilic filamentous fungus</name>
    <dbReference type="NCBI Taxonomy" id="1314773"/>
    <lineage>
        <taxon>Eukaryota</taxon>
        <taxon>Fungi</taxon>
        <taxon>Dikarya</taxon>
        <taxon>Ascomycota</taxon>
        <taxon>Pezizomycotina</taxon>
        <taxon>Sordariomycetes</taxon>
        <taxon>Hypocreomycetidae</taxon>
        <taxon>Glomerellales</taxon>
        <taxon>Plectosphaerellaceae</taxon>
        <taxon>Sodiomyces</taxon>
    </lineage>
</organism>
<accession>A0A3N2PMP8</accession>
<dbReference type="OrthoDB" id="1930760at2759"/>
<proteinExistence type="predicted"/>
<dbReference type="CDD" id="cd03024">
    <property type="entry name" value="DsbA_FrnE"/>
    <property type="match status" value="1"/>
</dbReference>
<keyword evidence="3" id="KW-1185">Reference proteome</keyword>
<sequence length="219" mass="24313">MTNFNIRIISDNVCPWCYIGKARLDKAIALYKRTYPAAQDDTFTVTWYPYYLDPNAPKTGIPLLERLASKFSASRLEPLQAHLRQVGQAEGINFKFDCLTGNTRDSHRVAQLAKAKGLETQNRVVAEIMRSYFEGSGDITSWDHLVAAAERGGLDGAEVRDWLAEGKGGEEVDQEVREAFALGVSGVPHFVIQGQYRVGGAQGPETFLEQFIAIKEKEG</sequence>
<dbReference type="AlphaFoldDB" id="A0A3N2PMP8"/>
<gene>
    <name evidence="2" type="ORF">SODALDRAFT_328185</name>
</gene>